<comment type="caution">
    <text evidence="2">The sequence shown here is derived from an EMBL/GenBank/DDBJ whole genome shotgun (WGS) entry which is preliminary data.</text>
</comment>
<sequence>MHYKQLIYFGIIIVCYLTIRVLLPQFIPKTEVQPPIIPYAYLTDCEDTDLALSLTKEGVTICQNDTSLYTRLQGKKFAFLEKSKERHFFINSLGYIVSEESNIITIDRFQQSATVNPIYSLHLTKGVSLVGTFTLQTDDGTTFIFLNTEKEAKTSSDIKSVLYRIEISTQRNSENNPTITSFESKEMLRVVDAYYNGDIVFCRELFPFLAPKFRILHWGVSPTILPNFLSLLSFQRNTTIPSAVYTTNSNLASQVVSFDKNGNRINSPENIIKQSSILQDSSGTLSFSEETSSLMWTSSSGSSSTPLLSYLPTFNGELVAKYSTKIGKRVYNCFDFGESLQITLRTCIPEL</sequence>
<evidence type="ECO:0000256" key="1">
    <source>
        <dbReference type="SAM" id="Phobius"/>
    </source>
</evidence>
<keyword evidence="1" id="KW-0812">Transmembrane</keyword>
<name>A0A2M7W0N7_9BACT</name>
<keyword evidence="1" id="KW-0472">Membrane</keyword>
<evidence type="ECO:0000313" key="3">
    <source>
        <dbReference type="Proteomes" id="UP000228952"/>
    </source>
</evidence>
<proteinExistence type="predicted"/>
<feature type="transmembrane region" description="Helical" evidence="1">
    <location>
        <begin position="6"/>
        <end position="23"/>
    </location>
</feature>
<dbReference type="EMBL" id="PFQB01000120">
    <property type="protein sequence ID" value="PJA12258.1"/>
    <property type="molecule type" value="Genomic_DNA"/>
</dbReference>
<keyword evidence="1" id="KW-1133">Transmembrane helix</keyword>
<reference evidence="3" key="1">
    <citation type="submission" date="2017-09" db="EMBL/GenBank/DDBJ databases">
        <title>Depth-based differentiation of microbial function through sediment-hosted aquifers and enrichment of novel symbionts in the deep terrestrial subsurface.</title>
        <authorList>
            <person name="Probst A.J."/>
            <person name="Ladd B."/>
            <person name="Jarett J.K."/>
            <person name="Geller-Mcgrath D.E."/>
            <person name="Sieber C.M.K."/>
            <person name="Emerson J.B."/>
            <person name="Anantharaman K."/>
            <person name="Thomas B.C."/>
            <person name="Malmstrom R."/>
            <person name="Stieglmeier M."/>
            <person name="Klingl A."/>
            <person name="Woyke T."/>
            <person name="Ryan C.M."/>
            <person name="Banfield J.F."/>
        </authorList>
    </citation>
    <scope>NUCLEOTIDE SEQUENCE [LARGE SCALE GENOMIC DNA]</scope>
</reference>
<protein>
    <submittedName>
        <fullName evidence="2">Uncharacterized protein</fullName>
    </submittedName>
</protein>
<accession>A0A2M7W0N7</accession>
<evidence type="ECO:0000313" key="2">
    <source>
        <dbReference type="EMBL" id="PJA12258.1"/>
    </source>
</evidence>
<dbReference type="AlphaFoldDB" id="A0A2M7W0N7"/>
<organism evidence="2 3">
    <name type="scientific">Candidatus Dojkabacteria bacterium CG_4_10_14_0_2_um_filter_Dojkabacteria_WS6_41_15</name>
    <dbReference type="NCBI Taxonomy" id="2014249"/>
    <lineage>
        <taxon>Bacteria</taxon>
        <taxon>Candidatus Dojkabacteria</taxon>
    </lineage>
</organism>
<gene>
    <name evidence="2" type="ORF">COX64_04795</name>
</gene>
<dbReference type="Proteomes" id="UP000228952">
    <property type="component" value="Unassembled WGS sequence"/>
</dbReference>